<feature type="binding site" evidence="3">
    <location>
        <position position="165"/>
    </location>
    <ligand>
        <name>ATP</name>
        <dbReference type="ChEBI" id="CHEBI:30616"/>
    </ligand>
</feature>
<evidence type="ECO:0000313" key="6">
    <source>
        <dbReference type="EMBL" id="OMJ73084.1"/>
    </source>
</evidence>
<dbReference type="FunFam" id="3.30.200.20:FF:000042">
    <property type="entry name" value="Aurora kinase A"/>
    <property type="match status" value="1"/>
</dbReference>
<dbReference type="PROSITE" id="PS00108">
    <property type="entry name" value="PROTEIN_KINASE_ST"/>
    <property type="match status" value="1"/>
</dbReference>
<gene>
    <name evidence="6" type="ORF">SteCoe_28311</name>
</gene>
<dbReference type="CDD" id="cd05117">
    <property type="entry name" value="STKc_CAMK"/>
    <property type="match status" value="1"/>
</dbReference>
<sequence length="480" mass="56118">MSSIFEKLDRETSEDAGFWLPLDMLVKRDLFHNKIFSADLLFLACDQKIKRRTFILTKTRLYMCKKDNKTPKIMTVISWKKLEPFIEDDGPQKKFGFRLGYRPFYQDFYLNSQYELDQWLSNLIGITIMVDFESDYAIIKQIGKGNFATVYLAEETESHAQFAIKFIDKEQIYHFPGGIGAVLSEVVIMKKINHPYIIKLYRIYEDENYVYLVLEYLKGGDLFHRIQKKEKFSESVAASFMTRLLESLKYLHALHIVHRDLKPENILMVSDDNDMEFKICDFGLAYFSPNDQTLSCGSPGYVAPEILHKRSYNHKVDTFSSGIIMYIILSGRAPFYGQTVKEILKYNSLCRLGFHEKYWNYISKNAKNLIVSLTKPNPSIRLSAEQALKHSWFKESGLFKLSNDILPQTACDPSDDCNISCISFTEVKRIDDRRHLKHLEEELQVHKNDKDSNDELKKETNIENTYKKAIDIMKKLRDTE</sequence>
<dbReference type="PROSITE" id="PS00107">
    <property type="entry name" value="PROTEIN_KINASE_ATP"/>
    <property type="match status" value="1"/>
</dbReference>
<keyword evidence="4" id="KW-0418">Kinase</keyword>
<feature type="domain" description="Protein kinase" evidence="5">
    <location>
        <begin position="136"/>
        <end position="393"/>
    </location>
</feature>
<keyword evidence="7" id="KW-1185">Reference proteome</keyword>
<dbReference type="GO" id="GO:0004674">
    <property type="term" value="F:protein serine/threonine kinase activity"/>
    <property type="evidence" value="ECO:0007669"/>
    <property type="project" value="UniProtKB-KW"/>
</dbReference>
<keyword evidence="4" id="KW-0723">Serine/threonine-protein kinase</keyword>
<accession>A0A1R2B8I2</accession>
<reference evidence="6 7" key="1">
    <citation type="submission" date="2016-11" db="EMBL/GenBank/DDBJ databases">
        <title>The macronuclear genome of Stentor coeruleus: a giant cell with tiny introns.</title>
        <authorList>
            <person name="Slabodnick M."/>
            <person name="Ruby J.G."/>
            <person name="Reiff S.B."/>
            <person name="Swart E.C."/>
            <person name="Gosai S."/>
            <person name="Prabakaran S."/>
            <person name="Witkowska E."/>
            <person name="Larue G.E."/>
            <person name="Fisher S."/>
            <person name="Freeman R.M."/>
            <person name="Gunawardena J."/>
            <person name="Chu W."/>
            <person name="Stover N.A."/>
            <person name="Gregory B.D."/>
            <person name="Nowacki M."/>
            <person name="Derisi J."/>
            <person name="Roy S.W."/>
            <person name="Marshall W.F."/>
            <person name="Sood P."/>
        </authorList>
    </citation>
    <scope>NUCLEOTIDE SEQUENCE [LARGE SCALE GENOMIC DNA]</scope>
    <source>
        <strain evidence="6">WM001</strain>
    </source>
</reference>
<keyword evidence="2 3" id="KW-0067">ATP-binding</keyword>
<organism evidence="6 7">
    <name type="scientific">Stentor coeruleus</name>
    <dbReference type="NCBI Taxonomy" id="5963"/>
    <lineage>
        <taxon>Eukaryota</taxon>
        <taxon>Sar</taxon>
        <taxon>Alveolata</taxon>
        <taxon>Ciliophora</taxon>
        <taxon>Postciliodesmatophora</taxon>
        <taxon>Heterotrichea</taxon>
        <taxon>Heterotrichida</taxon>
        <taxon>Stentoridae</taxon>
        <taxon>Stentor</taxon>
    </lineage>
</organism>
<evidence type="ECO:0000256" key="3">
    <source>
        <dbReference type="PROSITE-ProRule" id="PRU10141"/>
    </source>
</evidence>
<comment type="similarity">
    <text evidence="4">Belongs to the protein kinase superfamily.</text>
</comment>
<evidence type="ECO:0000313" key="7">
    <source>
        <dbReference type="Proteomes" id="UP000187209"/>
    </source>
</evidence>
<dbReference type="SMART" id="SM00220">
    <property type="entry name" value="S_TKc"/>
    <property type="match status" value="1"/>
</dbReference>
<dbReference type="InterPro" id="IPR017441">
    <property type="entry name" value="Protein_kinase_ATP_BS"/>
</dbReference>
<dbReference type="EMBL" id="MPUH01000848">
    <property type="protein sequence ID" value="OMJ73084.1"/>
    <property type="molecule type" value="Genomic_DNA"/>
</dbReference>
<evidence type="ECO:0000256" key="2">
    <source>
        <dbReference type="ARBA" id="ARBA00022840"/>
    </source>
</evidence>
<dbReference type="FunFam" id="1.10.510.10:FF:000945">
    <property type="entry name" value="Uncharacterized protein"/>
    <property type="match status" value="1"/>
</dbReference>
<dbReference type="Gene3D" id="3.30.200.20">
    <property type="entry name" value="Phosphorylase Kinase, domain 1"/>
    <property type="match status" value="1"/>
</dbReference>
<dbReference type="SUPFAM" id="SSF50729">
    <property type="entry name" value="PH domain-like"/>
    <property type="match status" value="1"/>
</dbReference>
<dbReference type="OrthoDB" id="40902at2759"/>
<keyword evidence="4" id="KW-0808">Transferase</keyword>
<protein>
    <recommendedName>
        <fullName evidence="5">Protein kinase domain-containing protein</fullName>
    </recommendedName>
</protein>
<dbReference type="InterPro" id="IPR011009">
    <property type="entry name" value="Kinase-like_dom_sf"/>
</dbReference>
<name>A0A1R2B8I2_9CILI</name>
<keyword evidence="1 3" id="KW-0547">Nucleotide-binding</keyword>
<dbReference type="AlphaFoldDB" id="A0A1R2B8I2"/>
<dbReference type="InterPro" id="IPR008271">
    <property type="entry name" value="Ser/Thr_kinase_AS"/>
</dbReference>
<evidence type="ECO:0000259" key="5">
    <source>
        <dbReference type="PROSITE" id="PS50011"/>
    </source>
</evidence>
<dbReference type="PANTHER" id="PTHR24347">
    <property type="entry name" value="SERINE/THREONINE-PROTEIN KINASE"/>
    <property type="match status" value="1"/>
</dbReference>
<dbReference type="Gene3D" id="1.10.510.10">
    <property type="entry name" value="Transferase(Phosphotransferase) domain 1"/>
    <property type="match status" value="1"/>
</dbReference>
<proteinExistence type="inferred from homology"/>
<dbReference type="InterPro" id="IPR000719">
    <property type="entry name" value="Prot_kinase_dom"/>
</dbReference>
<dbReference type="Pfam" id="PF00069">
    <property type="entry name" value="Pkinase"/>
    <property type="match status" value="1"/>
</dbReference>
<evidence type="ECO:0000256" key="1">
    <source>
        <dbReference type="ARBA" id="ARBA00022741"/>
    </source>
</evidence>
<dbReference type="GO" id="GO:0005524">
    <property type="term" value="F:ATP binding"/>
    <property type="evidence" value="ECO:0007669"/>
    <property type="project" value="UniProtKB-UniRule"/>
</dbReference>
<dbReference type="SUPFAM" id="SSF56112">
    <property type="entry name" value="Protein kinase-like (PK-like)"/>
    <property type="match status" value="1"/>
</dbReference>
<comment type="caution">
    <text evidence="6">The sequence shown here is derived from an EMBL/GenBank/DDBJ whole genome shotgun (WGS) entry which is preliminary data.</text>
</comment>
<dbReference type="Proteomes" id="UP000187209">
    <property type="component" value="Unassembled WGS sequence"/>
</dbReference>
<dbReference type="PROSITE" id="PS50011">
    <property type="entry name" value="PROTEIN_KINASE_DOM"/>
    <property type="match status" value="1"/>
</dbReference>
<evidence type="ECO:0000256" key="4">
    <source>
        <dbReference type="RuleBase" id="RU000304"/>
    </source>
</evidence>